<organism evidence="2 3">
    <name type="scientific">Cymbomonas tetramitiformis</name>
    <dbReference type="NCBI Taxonomy" id="36881"/>
    <lineage>
        <taxon>Eukaryota</taxon>
        <taxon>Viridiplantae</taxon>
        <taxon>Chlorophyta</taxon>
        <taxon>Pyramimonadophyceae</taxon>
        <taxon>Pyramimonadales</taxon>
        <taxon>Pyramimonadaceae</taxon>
        <taxon>Cymbomonas</taxon>
    </lineage>
</organism>
<protein>
    <submittedName>
        <fullName evidence="2">Uncharacterized protein</fullName>
    </submittedName>
</protein>
<feature type="non-terminal residue" evidence="2">
    <location>
        <position position="1"/>
    </location>
</feature>
<dbReference type="EMBL" id="LGRX02022956">
    <property type="protein sequence ID" value="KAK3254984.1"/>
    <property type="molecule type" value="Genomic_DNA"/>
</dbReference>
<name>A0AAE0F8K0_9CHLO</name>
<accession>A0AAE0F8K0</accession>
<proteinExistence type="predicted"/>
<dbReference type="AlphaFoldDB" id="A0AAE0F8K0"/>
<feature type="coiled-coil region" evidence="1">
    <location>
        <begin position="254"/>
        <end position="281"/>
    </location>
</feature>
<gene>
    <name evidence="2" type="ORF">CYMTET_35820</name>
</gene>
<evidence type="ECO:0000256" key="1">
    <source>
        <dbReference type="SAM" id="Coils"/>
    </source>
</evidence>
<comment type="caution">
    <text evidence="2">The sequence shown here is derived from an EMBL/GenBank/DDBJ whole genome shotgun (WGS) entry which is preliminary data.</text>
</comment>
<dbReference type="Proteomes" id="UP001190700">
    <property type="component" value="Unassembled WGS sequence"/>
</dbReference>
<evidence type="ECO:0000313" key="2">
    <source>
        <dbReference type="EMBL" id="KAK3254984.1"/>
    </source>
</evidence>
<feature type="coiled-coil region" evidence="1">
    <location>
        <begin position="93"/>
        <end position="151"/>
    </location>
</feature>
<keyword evidence="1" id="KW-0175">Coiled coil</keyword>
<sequence>PDDMSLSRSYYVFVDAAQEAASPWRQDSQKMKSKISIVRRERTIRPEINERYWQDTQFEAAPEMENGALRDMILKSQQQDTDWEKAAMERAREAEQQELLAQIRSEREYLEEQQRREAAQREWERLQNATRRELEREAIRFEQEALMLKERLEQRRLWEERSLRQRALWQQREGALLAELEAARKAEKDAADEFQQLEYELKHLGSQRRTLLLQEEARRHQGELPAADKHEVDKQLDLKENELLLSMRRLRPKHEQYKNAVVKLEEELAVLRAEHDAEEQARLKVPSAPGGGA</sequence>
<reference evidence="2 3" key="1">
    <citation type="journal article" date="2015" name="Genome Biol. Evol.">
        <title>Comparative Genomics of a Bacterivorous Green Alga Reveals Evolutionary Causalities and Consequences of Phago-Mixotrophic Mode of Nutrition.</title>
        <authorList>
            <person name="Burns J.A."/>
            <person name="Paasch A."/>
            <person name="Narechania A."/>
            <person name="Kim E."/>
        </authorList>
    </citation>
    <scope>NUCLEOTIDE SEQUENCE [LARGE SCALE GENOMIC DNA]</scope>
    <source>
        <strain evidence="2 3">PLY_AMNH</strain>
    </source>
</reference>
<keyword evidence="3" id="KW-1185">Reference proteome</keyword>
<evidence type="ECO:0000313" key="3">
    <source>
        <dbReference type="Proteomes" id="UP001190700"/>
    </source>
</evidence>